<protein>
    <submittedName>
        <fullName evidence="1">Uncharacterized protein</fullName>
    </submittedName>
</protein>
<reference evidence="1 2" key="1">
    <citation type="journal article" date="2021" name="BMC Genomics">
        <title>Datura genome reveals duplications of psychoactive alkaloid biosynthetic genes and high mutation rate following tissue culture.</title>
        <authorList>
            <person name="Rajewski A."/>
            <person name="Carter-House D."/>
            <person name="Stajich J."/>
            <person name="Litt A."/>
        </authorList>
    </citation>
    <scope>NUCLEOTIDE SEQUENCE [LARGE SCALE GENOMIC DNA]</scope>
    <source>
        <strain evidence="1">AR-01</strain>
    </source>
</reference>
<gene>
    <name evidence="1" type="ORF">HAX54_002015</name>
</gene>
<evidence type="ECO:0000313" key="1">
    <source>
        <dbReference type="EMBL" id="MCD7465840.1"/>
    </source>
</evidence>
<comment type="caution">
    <text evidence="1">The sequence shown here is derived from an EMBL/GenBank/DDBJ whole genome shotgun (WGS) entry which is preliminary data.</text>
</comment>
<name>A0ABS8T496_DATST</name>
<evidence type="ECO:0000313" key="2">
    <source>
        <dbReference type="Proteomes" id="UP000823775"/>
    </source>
</evidence>
<organism evidence="1 2">
    <name type="scientific">Datura stramonium</name>
    <name type="common">Jimsonweed</name>
    <name type="synonym">Common thornapple</name>
    <dbReference type="NCBI Taxonomy" id="4076"/>
    <lineage>
        <taxon>Eukaryota</taxon>
        <taxon>Viridiplantae</taxon>
        <taxon>Streptophyta</taxon>
        <taxon>Embryophyta</taxon>
        <taxon>Tracheophyta</taxon>
        <taxon>Spermatophyta</taxon>
        <taxon>Magnoliopsida</taxon>
        <taxon>eudicotyledons</taxon>
        <taxon>Gunneridae</taxon>
        <taxon>Pentapetalae</taxon>
        <taxon>asterids</taxon>
        <taxon>lamiids</taxon>
        <taxon>Solanales</taxon>
        <taxon>Solanaceae</taxon>
        <taxon>Solanoideae</taxon>
        <taxon>Datureae</taxon>
        <taxon>Datura</taxon>
    </lineage>
</organism>
<sequence length="115" mass="13152">MVKWGENKVRVMSGGYYSVFDRRKRKEAGVQVGGGTAGGQWREERCGKETEKWWFTGEGEKRWREVREGPKGSAATVVRRPRRLKIVVRGEEDKERVEGGGGCLLRKRENGEKIV</sequence>
<accession>A0ABS8T496</accession>
<keyword evidence="2" id="KW-1185">Reference proteome</keyword>
<dbReference type="EMBL" id="JACEIK010001088">
    <property type="protein sequence ID" value="MCD7465840.1"/>
    <property type="molecule type" value="Genomic_DNA"/>
</dbReference>
<dbReference type="Proteomes" id="UP000823775">
    <property type="component" value="Unassembled WGS sequence"/>
</dbReference>
<proteinExistence type="predicted"/>